<dbReference type="InterPro" id="IPR023214">
    <property type="entry name" value="HAD_sf"/>
</dbReference>
<dbReference type="InterPro" id="IPR010976">
    <property type="entry name" value="B-phosphoglucomutase_hydrolase"/>
</dbReference>
<dbReference type="SFLD" id="SFLDS00003">
    <property type="entry name" value="Haloacid_Dehalogenase"/>
    <property type="match status" value="1"/>
</dbReference>
<gene>
    <name evidence="5" type="ORF">HNR65_000484</name>
</gene>
<dbReference type="AlphaFoldDB" id="A0A7W0C6S8"/>
<feature type="domain" description="Glycoside hydrolase family 65 central catalytic" evidence="2">
    <location>
        <begin position="567"/>
        <end position="963"/>
    </location>
</feature>
<dbReference type="PANTHER" id="PTHR11051:SF8">
    <property type="entry name" value="PROTEIN-GLUCOSYLGALACTOSYLHYDROXYLYSINE GLUCOSIDASE"/>
    <property type="match status" value="1"/>
</dbReference>
<dbReference type="InterPro" id="IPR011013">
    <property type="entry name" value="Gal_mutarotase_sf_dom"/>
</dbReference>
<dbReference type="Pfam" id="PF03636">
    <property type="entry name" value="Glyco_hydro_65N"/>
    <property type="match status" value="1"/>
</dbReference>
<dbReference type="GO" id="GO:0016757">
    <property type="term" value="F:glycosyltransferase activity"/>
    <property type="evidence" value="ECO:0007669"/>
    <property type="project" value="UniProtKB-ARBA"/>
</dbReference>
<dbReference type="InterPro" id="IPR023198">
    <property type="entry name" value="PGP-like_dom2"/>
</dbReference>
<dbReference type="GO" id="GO:0005975">
    <property type="term" value="P:carbohydrate metabolic process"/>
    <property type="evidence" value="ECO:0007669"/>
    <property type="project" value="InterPro"/>
</dbReference>
<comment type="similarity">
    <text evidence="1">Belongs to the HAD-like hydrolase superfamily. CbbY/CbbZ/Gph/YieH family.</text>
</comment>
<dbReference type="GO" id="GO:0030246">
    <property type="term" value="F:carbohydrate binding"/>
    <property type="evidence" value="ECO:0007669"/>
    <property type="project" value="InterPro"/>
</dbReference>
<dbReference type="Gene3D" id="2.70.98.40">
    <property type="entry name" value="Glycoside hydrolase, family 65, N-terminal domain"/>
    <property type="match status" value="1"/>
</dbReference>
<sequence length="1046" mass="116637">MEDKNQGLGPQGVVLDLDGVITRTAAVHGRAWKDVFDAFLKEQDKDFSPFTDKDYLTYVDGKPRYDGVSSFLESRGISLAFGDPDDPPGDRTVCGLGNKKNERFNDLVRAGGVEVFDTTVTLIKKLKQSGTRLGVASSSKNCRQVLEAAGLLDLFEVRVDGVVSAELGLKGKPAPDIFITACQRLGVAPVDAVVVEDAVSGVQAGRNGGFGMVIGVARETDPAVLLKNGADRVVRDMGEISPADIRTWFETGLPEDLWSVTFHDYDPSLEKTRETLLTAGNGYFATRGAMEESAAGEINYPGTYMAGVFNCLTSTVSGKDIENEDFVNCPNWLPVNFRIGSGPWMDINAVKIESICRRLDFQTGILHRDMTVADAMGRRTRIVSERIISMADPHVCGLRYSLTPINYDETITFSAAVNGDVINDGVERYRDLEQQHLTPVEQTAGEDTLLVRVRTAESDIEIAAGTRAAVVCGEKIHSEVKLAEGRGELRFSVPARKNQPVCMEKLAAFCTSADGSTESPATRVFAALENTTSFDALKSASIHAWSRLWKEMDIRVSGDRFSQKMLRLHMYHLLVTASPHNTGLDAGMPARGLHGEAYRGHIFWDELFVMPFYDLHFADIARSLLMYRYRRLDAARAYAREHGFSGAMFPWQSGRTGTEQTQTVHLNPMTGQWGPDNSSLQRHVSLAVAFNTWQYFHITHDLAFLENFGAEMFFEICRFWASKARWDNALSRYRIHEVMGPDEFHEKYPDKDKGGLTDNAYTNLMVHWVLTRAAEIYRYLGGEAGDTLCEKIRLSVDEIEKWAQMAQKLNIVMRDGLIAQFDGYFSLKELDWDHYRSIYGDIHRMDRILKKEGKNPDAYKAAKQADVLMAFFTLGEDAVKKMLASMGYGSLDNLLEKNFDYYMARTSHGSTLSRVVHAALARRLGRKDIAWQFYQEALSSDYIDIQGGTTKEGIHTGVMAATVLMAMSLYGGLRTDKDILAIDPALPGRWEKITFGLWFQKHRYAFEITKNKVILTIEGSEGGVIPVEVKGKTHHVSCGVKTEFPL</sequence>
<dbReference type="InterPro" id="IPR012341">
    <property type="entry name" value="6hp_glycosidase-like_sf"/>
</dbReference>
<evidence type="ECO:0000259" key="3">
    <source>
        <dbReference type="Pfam" id="PF03633"/>
    </source>
</evidence>
<dbReference type="InterPro" id="IPR036412">
    <property type="entry name" value="HAD-like_sf"/>
</dbReference>
<feature type="domain" description="Glycoside hydrolase family 65 N-terminal" evidence="4">
    <location>
        <begin position="262"/>
        <end position="512"/>
    </location>
</feature>
<dbReference type="SUPFAM" id="SSF74650">
    <property type="entry name" value="Galactose mutarotase-like"/>
    <property type="match status" value="1"/>
</dbReference>
<dbReference type="NCBIfam" id="TIGR01509">
    <property type="entry name" value="HAD-SF-IA-v3"/>
    <property type="match status" value="1"/>
</dbReference>
<dbReference type="Pfam" id="PF03633">
    <property type="entry name" value="Glyco_hydro_65C"/>
    <property type="match status" value="1"/>
</dbReference>
<dbReference type="InterPro" id="IPR008928">
    <property type="entry name" value="6-hairpin_glycosidase_sf"/>
</dbReference>
<dbReference type="SFLD" id="SFLDG01129">
    <property type="entry name" value="C1.5:_HAD__Beta-PGM__Phosphata"/>
    <property type="match status" value="1"/>
</dbReference>
<evidence type="ECO:0000259" key="2">
    <source>
        <dbReference type="Pfam" id="PF03632"/>
    </source>
</evidence>
<proteinExistence type="inferred from homology"/>
<dbReference type="SUPFAM" id="SSF48208">
    <property type="entry name" value="Six-hairpin glycosidases"/>
    <property type="match status" value="1"/>
</dbReference>
<reference evidence="5 6" key="1">
    <citation type="submission" date="2020-07" db="EMBL/GenBank/DDBJ databases">
        <title>Genomic Encyclopedia of Type Strains, Phase IV (KMG-IV): sequencing the most valuable type-strain genomes for metagenomic binning, comparative biology and taxonomic classification.</title>
        <authorList>
            <person name="Goeker M."/>
        </authorList>
    </citation>
    <scope>NUCLEOTIDE SEQUENCE [LARGE SCALE GENOMIC DNA]</scope>
    <source>
        <strain evidence="5 6">DSM 17721</strain>
    </source>
</reference>
<evidence type="ECO:0000313" key="5">
    <source>
        <dbReference type="EMBL" id="MBA2880177.1"/>
    </source>
</evidence>
<dbReference type="Gene3D" id="1.50.10.10">
    <property type="match status" value="1"/>
</dbReference>
<dbReference type="EMBL" id="JACDUS010000001">
    <property type="protein sequence ID" value="MBA2880177.1"/>
    <property type="molecule type" value="Genomic_DNA"/>
</dbReference>
<dbReference type="Proteomes" id="UP000525298">
    <property type="component" value="Unassembled WGS sequence"/>
</dbReference>
<dbReference type="InterPro" id="IPR006439">
    <property type="entry name" value="HAD-SF_hydro_IA"/>
</dbReference>
<keyword evidence="6" id="KW-1185">Reference proteome</keyword>
<dbReference type="Gene3D" id="2.60.420.10">
    <property type="entry name" value="Maltose phosphorylase, domain 3"/>
    <property type="match status" value="1"/>
</dbReference>
<dbReference type="SUPFAM" id="SSF56784">
    <property type="entry name" value="HAD-like"/>
    <property type="match status" value="1"/>
</dbReference>
<dbReference type="GO" id="GO:0004553">
    <property type="term" value="F:hydrolase activity, hydrolyzing O-glycosyl compounds"/>
    <property type="evidence" value="ECO:0007669"/>
    <property type="project" value="TreeGrafter"/>
</dbReference>
<comment type="caution">
    <text evidence="5">The sequence shown here is derived from an EMBL/GenBank/DDBJ whole genome shotgun (WGS) entry which is preliminary data.</text>
</comment>
<dbReference type="PANTHER" id="PTHR11051">
    <property type="entry name" value="GLYCOSYL HYDROLASE-RELATED"/>
    <property type="match status" value="1"/>
</dbReference>
<evidence type="ECO:0000259" key="4">
    <source>
        <dbReference type="Pfam" id="PF03636"/>
    </source>
</evidence>
<accession>A0A7W0C6S8</accession>
<dbReference type="InterPro" id="IPR005195">
    <property type="entry name" value="Glyco_hydro_65_M"/>
</dbReference>
<feature type="domain" description="Glycoside hydrolase family 65 C-terminal" evidence="3">
    <location>
        <begin position="973"/>
        <end position="1036"/>
    </location>
</feature>
<dbReference type="InterPro" id="IPR005194">
    <property type="entry name" value="Glyco_hydro_65_C"/>
</dbReference>
<dbReference type="Gene3D" id="1.10.150.240">
    <property type="entry name" value="Putative phosphatase, domain 2"/>
    <property type="match status" value="1"/>
</dbReference>
<dbReference type="Pfam" id="PF00702">
    <property type="entry name" value="Hydrolase"/>
    <property type="match status" value="1"/>
</dbReference>
<name>A0A7W0C6S8_9BACT</name>
<evidence type="ECO:0000256" key="1">
    <source>
        <dbReference type="ARBA" id="ARBA00006171"/>
    </source>
</evidence>
<dbReference type="FunFam" id="1.50.10.10:FF:000053">
    <property type="entry name" value="Putative glycosyl hydrolase"/>
    <property type="match status" value="1"/>
</dbReference>
<dbReference type="RefSeq" id="WP_181549837.1">
    <property type="nucleotide sequence ID" value="NZ_JACDUS010000001.1"/>
</dbReference>
<organism evidence="5 6">
    <name type="scientific">Desulfosalsimonas propionicica</name>
    <dbReference type="NCBI Taxonomy" id="332175"/>
    <lineage>
        <taxon>Bacteria</taxon>
        <taxon>Pseudomonadati</taxon>
        <taxon>Thermodesulfobacteriota</taxon>
        <taxon>Desulfobacteria</taxon>
        <taxon>Desulfobacterales</taxon>
        <taxon>Desulfosalsimonadaceae</taxon>
        <taxon>Desulfosalsimonas</taxon>
    </lineage>
</organism>
<dbReference type="Pfam" id="PF03632">
    <property type="entry name" value="Glyco_hydro_65m"/>
    <property type="match status" value="1"/>
</dbReference>
<protein>
    <submittedName>
        <fullName evidence="5">Beta-phosphoglucomutase family hydrolase</fullName>
    </submittedName>
</protein>
<dbReference type="Gene3D" id="3.40.50.1000">
    <property type="entry name" value="HAD superfamily/HAD-like"/>
    <property type="match status" value="1"/>
</dbReference>
<keyword evidence="5" id="KW-0378">Hydrolase</keyword>
<dbReference type="NCBIfam" id="TIGR02009">
    <property type="entry name" value="PGMB-YQAB-SF"/>
    <property type="match status" value="1"/>
</dbReference>
<evidence type="ECO:0000313" key="6">
    <source>
        <dbReference type="Proteomes" id="UP000525298"/>
    </source>
</evidence>
<dbReference type="InterPro" id="IPR037018">
    <property type="entry name" value="GH65_N"/>
</dbReference>
<dbReference type="InterPro" id="IPR005196">
    <property type="entry name" value="Glyco_hydro_65_N"/>
</dbReference>